<reference evidence="1 2" key="1">
    <citation type="submission" date="2014-04" db="EMBL/GenBank/DDBJ databases">
        <authorList>
            <consortium name="DOE Joint Genome Institute"/>
            <person name="Kuo A."/>
            <person name="Gay G."/>
            <person name="Dore J."/>
            <person name="Kohler A."/>
            <person name="Nagy L.G."/>
            <person name="Floudas D."/>
            <person name="Copeland A."/>
            <person name="Barry K.W."/>
            <person name="Cichocki N."/>
            <person name="Veneault-Fourrey C."/>
            <person name="LaButti K."/>
            <person name="Lindquist E.A."/>
            <person name="Lipzen A."/>
            <person name="Lundell T."/>
            <person name="Morin E."/>
            <person name="Murat C."/>
            <person name="Sun H."/>
            <person name="Tunlid A."/>
            <person name="Henrissat B."/>
            <person name="Grigoriev I.V."/>
            <person name="Hibbett D.S."/>
            <person name="Martin F."/>
            <person name="Nordberg H.P."/>
            <person name="Cantor M.N."/>
            <person name="Hua S.X."/>
        </authorList>
    </citation>
    <scope>NUCLEOTIDE SEQUENCE [LARGE SCALE GENOMIC DNA]</scope>
    <source>
        <strain evidence="2">h7</strain>
    </source>
</reference>
<evidence type="ECO:0000313" key="2">
    <source>
        <dbReference type="Proteomes" id="UP000053424"/>
    </source>
</evidence>
<dbReference type="EMBL" id="KN831789">
    <property type="protein sequence ID" value="KIM38738.1"/>
    <property type="molecule type" value="Genomic_DNA"/>
</dbReference>
<dbReference type="HOGENOM" id="CLU_1170807_0_0_1"/>
<organism evidence="1 2">
    <name type="scientific">Hebeloma cylindrosporum</name>
    <dbReference type="NCBI Taxonomy" id="76867"/>
    <lineage>
        <taxon>Eukaryota</taxon>
        <taxon>Fungi</taxon>
        <taxon>Dikarya</taxon>
        <taxon>Basidiomycota</taxon>
        <taxon>Agaricomycotina</taxon>
        <taxon>Agaricomycetes</taxon>
        <taxon>Agaricomycetidae</taxon>
        <taxon>Agaricales</taxon>
        <taxon>Agaricineae</taxon>
        <taxon>Hymenogastraceae</taxon>
        <taxon>Hebeloma</taxon>
    </lineage>
</organism>
<keyword evidence="2" id="KW-1185">Reference proteome</keyword>
<protein>
    <recommendedName>
        <fullName evidence="3">WW domain-containing protein</fullName>
    </recommendedName>
</protein>
<dbReference type="AlphaFoldDB" id="A0A0C2XLX7"/>
<gene>
    <name evidence="1" type="ORF">M413DRAFT_75683</name>
</gene>
<name>A0A0C2XLX7_HEBCY</name>
<reference evidence="2" key="2">
    <citation type="submission" date="2015-01" db="EMBL/GenBank/DDBJ databases">
        <title>Evolutionary Origins and Diversification of the Mycorrhizal Mutualists.</title>
        <authorList>
            <consortium name="DOE Joint Genome Institute"/>
            <consortium name="Mycorrhizal Genomics Consortium"/>
            <person name="Kohler A."/>
            <person name="Kuo A."/>
            <person name="Nagy L.G."/>
            <person name="Floudas D."/>
            <person name="Copeland A."/>
            <person name="Barry K.W."/>
            <person name="Cichocki N."/>
            <person name="Veneault-Fourrey C."/>
            <person name="LaButti K."/>
            <person name="Lindquist E.A."/>
            <person name="Lipzen A."/>
            <person name="Lundell T."/>
            <person name="Morin E."/>
            <person name="Murat C."/>
            <person name="Riley R."/>
            <person name="Ohm R."/>
            <person name="Sun H."/>
            <person name="Tunlid A."/>
            <person name="Henrissat B."/>
            <person name="Grigoriev I.V."/>
            <person name="Hibbett D.S."/>
            <person name="Martin F."/>
        </authorList>
    </citation>
    <scope>NUCLEOTIDE SEQUENCE [LARGE SCALE GENOMIC DNA]</scope>
    <source>
        <strain evidence="2">h7</strain>
    </source>
</reference>
<evidence type="ECO:0000313" key="1">
    <source>
        <dbReference type="EMBL" id="KIM38738.1"/>
    </source>
</evidence>
<dbReference type="Proteomes" id="UP000053424">
    <property type="component" value="Unassembled WGS sequence"/>
</dbReference>
<evidence type="ECO:0008006" key="3">
    <source>
        <dbReference type="Google" id="ProtNLM"/>
    </source>
</evidence>
<dbReference type="OrthoDB" id="3166422at2759"/>
<proteinExistence type="predicted"/>
<accession>A0A0C2XLX7</accession>
<sequence length="240" mass="27307">MASPSPPRDSDGHQETMDFIETAQYNAPSASSPTVEPPYPWRRYQHPNGDVYFYHDSFRFISPDDVCDPLILEYLIDAREEYLQSLGRDPNFHPLPMDYELVISDVSEEAATIRMYSRSAGQAYEWTEERGLTVKGKEHFWSFVAEYPSHHQELPPHTEDEFVQALNNATQAITSGTVFPFSERQISQIVARYQSLRELRSRGRNVTASLAWLIGAVMPLDAVGTRVNDQGLDAVLNGHR</sequence>